<dbReference type="InterPro" id="IPR013783">
    <property type="entry name" value="Ig-like_fold"/>
</dbReference>
<sequence length="740" mass="73405">MSPQYRIPVAVLASTAAALAITLAPAGASTQQADPPGSTGGDSTAVASPDRSRAIVQLAGDPLSTSVRTRPSGGHRIDFGSSAVRNERAQLASQRAAFKQWLRAHAPAVRVTGEYDIALNAVAVRLNGTPVSTLAGAPGVRAVQLQGTYRPTDDHDPDLSIISAQSAWQASQVGGSAGAGRGVKVAIVDTGIDVSHPCFDDAGFPATRQLGDTHFTNNKVIVARVFNNKAKVMGYTPAAMQEHGTHVAGTVACDLDTPADVNGVTIPYGVSGVAPAAQLGNYNIFPAAVDDARSEDILDALEQAYTDGMDVANMSLGGSASGIDDLLTVAIDDLDRANMVVAVAAGNSGPGHYTVESPGSAQRALTAGASTVPHFVGSPFSFGGGSTGLAAGDFATVSTDLTAPIGVVTGSIGGLGDACSALPAGSLAGKIAVLSRGGCAFSVKIRTAQAAGAAAAVVVNNVAGDPVSMGQDGTADQPTIPAYMASLADRAALAAADGASGTIGATTSYISSTNVDIMAGFSSQGPTDADFRVKPDVVAPGVNVLSSIPASFCDTPPCWAFFQGTSMATPHLAGSAAVVIGAHPSWSAAAVRSAIVNTADQGVLKDSATGTSVVDDVNVVGAGREDLLSAVGATVALGPVSTSFGSTAAGSGTTLTRTVTVTNLGGSAATYSLAVDSTTGSGVTFSGSPASVSLAPGASATVTVRMVAARGAAKGDHQAMLRLSAGGTEVAHSALYAFIK</sequence>
<evidence type="ECO:0000256" key="8">
    <source>
        <dbReference type="PROSITE-ProRule" id="PRU01240"/>
    </source>
</evidence>
<dbReference type="SUPFAM" id="SSF52025">
    <property type="entry name" value="PA domain"/>
    <property type="match status" value="1"/>
</dbReference>
<dbReference type="PRINTS" id="PR00723">
    <property type="entry name" value="SUBTILISIN"/>
</dbReference>
<evidence type="ECO:0000256" key="6">
    <source>
        <dbReference type="ARBA" id="ARBA00022801"/>
    </source>
</evidence>
<dbReference type="InterPro" id="IPR003137">
    <property type="entry name" value="PA_domain"/>
</dbReference>
<evidence type="ECO:0000259" key="12">
    <source>
        <dbReference type="Pfam" id="PF02225"/>
    </source>
</evidence>
<gene>
    <name evidence="13" type="ORF">Q5722_06125</name>
</gene>
<protein>
    <submittedName>
        <fullName evidence="13">S8 family serine peptidase</fullName>
    </submittedName>
</protein>
<evidence type="ECO:0000256" key="7">
    <source>
        <dbReference type="ARBA" id="ARBA00022825"/>
    </source>
</evidence>
<keyword evidence="2" id="KW-0134">Cell wall</keyword>
<dbReference type="Pfam" id="PF00082">
    <property type="entry name" value="Peptidase_S8"/>
    <property type="match status" value="1"/>
</dbReference>
<proteinExistence type="inferred from homology"/>
<evidence type="ECO:0000256" key="4">
    <source>
        <dbReference type="ARBA" id="ARBA00022670"/>
    </source>
</evidence>
<dbReference type="InterPro" id="IPR000209">
    <property type="entry name" value="Peptidase_S8/S53_dom"/>
</dbReference>
<keyword evidence="3" id="KW-0964">Secreted</keyword>
<evidence type="ECO:0000256" key="9">
    <source>
        <dbReference type="SAM" id="MobiDB-lite"/>
    </source>
</evidence>
<accession>A0ABT9AZC0</accession>
<dbReference type="PROSITE" id="PS51892">
    <property type="entry name" value="SUBTILASE"/>
    <property type="match status" value="1"/>
</dbReference>
<dbReference type="InterPro" id="IPR046450">
    <property type="entry name" value="PA_dom_sf"/>
</dbReference>
<dbReference type="Gene3D" id="2.60.40.10">
    <property type="entry name" value="Immunoglobulins"/>
    <property type="match status" value="1"/>
</dbReference>
<feature type="active site" description="Charge relay system" evidence="8">
    <location>
        <position position="243"/>
    </location>
</feature>
<keyword evidence="14" id="KW-1185">Reference proteome</keyword>
<dbReference type="InterPro" id="IPR050131">
    <property type="entry name" value="Peptidase_S8_subtilisin-like"/>
</dbReference>
<dbReference type="Pfam" id="PF02225">
    <property type="entry name" value="PA"/>
    <property type="match status" value="1"/>
</dbReference>
<dbReference type="SUPFAM" id="SSF52743">
    <property type="entry name" value="Subtilisin-like"/>
    <property type="match status" value="1"/>
</dbReference>
<feature type="active site" description="Charge relay system" evidence="8">
    <location>
        <position position="189"/>
    </location>
</feature>
<feature type="domain" description="Peptidase S8/S53" evidence="11">
    <location>
        <begin position="180"/>
        <end position="602"/>
    </location>
</feature>
<dbReference type="Proteomes" id="UP001233314">
    <property type="component" value="Unassembled WGS sequence"/>
</dbReference>
<evidence type="ECO:0000313" key="14">
    <source>
        <dbReference type="Proteomes" id="UP001233314"/>
    </source>
</evidence>
<comment type="similarity">
    <text evidence="1 8">Belongs to the peptidase S8 family.</text>
</comment>
<feature type="region of interest" description="Disordered" evidence="9">
    <location>
        <begin position="28"/>
        <end position="48"/>
    </location>
</feature>
<dbReference type="InterPro" id="IPR036852">
    <property type="entry name" value="Peptidase_S8/S53_dom_sf"/>
</dbReference>
<evidence type="ECO:0000256" key="3">
    <source>
        <dbReference type="ARBA" id="ARBA00022525"/>
    </source>
</evidence>
<feature type="active site" description="Charge relay system" evidence="8">
    <location>
        <position position="566"/>
    </location>
</feature>
<evidence type="ECO:0000256" key="5">
    <source>
        <dbReference type="ARBA" id="ARBA00022729"/>
    </source>
</evidence>
<reference evidence="13 14" key="1">
    <citation type="submission" date="2023-07" db="EMBL/GenBank/DDBJ databases">
        <title>Nocardioides sp. nov WY-20 isolated from soil.</title>
        <authorList>
            <person name="Liu B."/>
            <person name="Wan Y."/>
        </authorList>
    </citation>
    <scope>NUCLEOTIDE SEQUENCE [LARGE SCALE GENOMIC DNA]</scope>
    <source>
        <strain evidence="13 14">WY-20</strain>
    </source>
</reference>
<dbReference type="PANTHER" id="PTHR43806">
    <property type="entry name" value="PEPTIDASE S8"/>
    <property type="match status" value="1"/>
</dbReference>
<evidence type="ECO:0000313" key="13">
    <source>
        <dbReference type="EMBL" id="MDO7867942.1"/>
    </source>
</evidence>
<dbReference type="InterPro" id="IPR023827">
    <property type="entry name" value="Peptidase_S8_Asp-AS"/>
</dbReference>
<dbReference type="InterPro" id="IPR015500">
    <property type="entry name" value="Peptidase_S8_subtilisin-rel"/>
</dbReference>
<dbReference type="PROSITE" id="PS00136">
    <property type="entry name" value="SUBTILASE_ASP"/>
    <property type="match status" value="1"/>
</dbReference>
<feature type="domain" description="PA" evidence="12">
    <location>
        <begin position="417"/>
        <end position="493"/>
    </location>
</feature>
<keyword evidence="4 8" id="KW-0645">Protease</keyword>
<feature type="chain" id="PRO_5045880994" evidence="10">
    <location>
        <begin position="21"/>
        <end position="740"/>
    </location>
</feature>
<name>A0ABT9AZC0_9ACTN</name>
<keyword evidence="7 8" id="KW-0720">Serine protease</keyword>
<dbReference type="EMBL" id="JAUQTA010000001">
    <property type="protein sequence ID" value="MDO7867942.1"/>
    <property type="molecule type" value="Genomic_DNA"/>
</dbReference>
<keyword evidence="6 8" id="KW-0378">Hydrolase</keyword>
<evidence type="ECO:0000256" key="1">
    <source>
        <dbReference type="ARBA" id="ARBA00011073"/>
    </source>
</evidence>
<feature type="signal peptide" evidence="10">
    <location>
        <begin position="1"/>
        <end position="20"/>
    </location>
</feature>
<evidence type="ECO:0000256" key="10">
    <source>
        <dbReference type="SAM" id="SignalP"/>
    </source>
</evidence>
<evidence type="ECO:0000259" key="11">
    <source>
        <dbReference type="Pfam" id="PF00082"/>
    </source>
</evidence>
<keyword evidence="5 10" id="KW-0732">Signal</keyword>
<organism evidence="13 14">
    <name type="scientific">Nocardioides jiangxiensis</name>
    <dbReference type="NCBI Taxonomy" id="3064524"/>
    <lineage>
        <taxon>Bacteria</taxon>
        <taxon>Bacillati</taxon>
        <taxon>Actinomycetota</taxon>
        <taxon>Actinomycetes</taxon>
        <taxon>Propionibacteriales</taxon>
        <taxon>Nocardioidaceae</taxon>
        <taxon>Nocardioides</taxon>
    </lineage>
</organism>
<comment type="caution">
    <text evidence="13">The sequence shown here is derived from an EMBL/GenBank/DDBJ whole genome shotgun (WGS) entry which is preliminary data.</text>
</comment>
<dbReference type="Gene3D" id="3.50.30.30">
    <property type="match status" value="1"/>
</dbReference>
<dbReference type="Gene3D" id="3.40.50.200">
    <property type="entry name" value="Peptidase S8/S53 domain"/>
    <property type="match status" value="1"/>
</dbReference>
<dbReference type="RefSeq" id="WP_305027322.1">
    <property type="nucleotide sequence ID" value="NZ_JAUQTA010000001.1"/>
</dbReference>
<evidence type="ECO:0000256" key="2">
    <source>
        <dbReference type="ARBA" id="ARBA00022512"/>
    </source>
</evidence>
<dbReference type="PANTHER" id="PTHR43806:SF11">
    <property type="entry name" value="CEREVISIN-RELATED"/>
    <property type="match status" value="1"/>
</dbReference>